<feature type="domain" description="ATP-grasp fold PylC-type" evidence="1">
    <location>
        <begin position="104"/>
        <end position="258"/>
    </location>
</feature>
<keyword evidence="4" id="KW-1185">Reference proteome</keyword>
<evidence type="ECO:0000313" key="3">
    <source>
        <dbReference type="EMBL" id="KON98333.1"/>
    </source>
</evidence>
<dbReference type="EMBL" id="LGUG01000004">
    <property type="protein sequence ID" value="KON98333.1"/>
    <property type="molecule type" value="Genomic_DNA"/>
</dbReference>
<dbReference type="Gene3D" id="3.30.470.20">
    <property type="entry name" value="ATP-grasp fold, B domain"/>
    <property type="match status" value="1"/>
</dbReference>
<dbReference type="Pfam" id="PF02655">
    <property type="entry name" value="ATP-grasp_3"/>
    <property type="match status" value="1"/>
</dbReference>
<dbReference type="InterPro" id="IPR013815">
    <property type="entry name" value="ATP_grasp_subdomain_1"/>
</dbReference>
<sequence length="308" mass="35131">MSKKVPLLKVVKQAVSRVTSEAIIIGADSHMSCIGSYFVDQFWHMPRLDELNITELIAYCERYNIGMIVPTRDGELLYFAKHRISLAERGIHVMISDEQAVTACLDKLRFFEELHTYQYPVIQTTLSIDTISATRYVVKERHGAGSHNIGLNLNKEEAINQANKLSIPVFQPFIEGKEFSVDMYIDRDRTMKGVIVRQRELIVQGESQISTTVQHPMIEGVCMRVAQTLQLYGHIIFQVIEDKRGSIHIIECNPRFGGASTLSIAAGLDSFFWCYLEARGEELAAYPFCRSETEKRLVRHTNDWIIDV</sequence>
<dbReference type="SUPFAM" id="SSF56059">
    <property type="entry name" value="Glutathione synthetase ATP-binding domain-like"/>
    <property type="match status" value="1"/>
</dbReference>
<dbReference type="Gene3D" id="3.40.50.20">
    <property type="match status" value="1"/>
</dbReference>
<accession>A0A0M0H8B0</accession>
<dbReference type="AlphaFoldDB" id="A0A0M0H8B0"/>
<dbReference type="Pfam" id="PF21360">
    <property type="entry name" value="PylC-like_N"/>
    <property type="match status" value="1"/>
</dbReference>
<organism evidence="3 4">
    <name type="scientific">Aneurinibacillus migulanus</name>
    <name type="common">Bacillus migulanus</name>
    <dbReference type="NCBI Taxonomy" id="47500"/>
    <lineage>
        <taxon>Bacteria</taxon>
        <taxon>Bacillati</taxon>
        <taxon>Bacillota</taxon>
        <taxon>Bacilli</taxon>
        <taxon>Bacillales</taxon>
        <taxon>Paenibacillaceae</taxon>
        <taxon>Aneurinibacillus group</taxon>
        <taxon>Aneurinibacillus</taxon>
    </lineage>
</organism>
<evidence type="ECO:0000259" key="2">
    <source>
        <dbReference type="Pfam" id="PF21360"/>
    </source>
</evidence>
<evidence type="ECO:0000313" key="4">
    <source>
        <dbReference type="Proteomes" id="UP000037269"/>
    </source>
</evidence>
<gene>
    <name evidence="3" type="ORF">AF333_03040</name>
</gene>
<dbReference type="PATRIC" id="fig|47500.9.peg.1684"/>
<dbReference type="InterPro" id="IPR003806">
    <property type="entry name" value="ATP-grasp_PylC-type"/>
</dbReference>
<dbReference type="InterPro" id="IPR048764">
    <property type="entry name" value="PylC_N"/>
</dbReference>
<dbReference type="Gene3D" id="3.30.1490.20">
    <property type="entry name" value="ATP-grasp fold, A domain"/>
    <property type="match status" value="1"/>
</dbReference>
<name>A0A0M0H8B0_ANEMI</name>
<proteinExistence type="predicted"/>
<comment type="caution">
    <text evidence="3">The sequence shown here is derived from an EMBL/GenBank/DDBJ whole genome shotgun (WGS) entry which is preliminary data.</text>
</comment>
<reference evidence="3 4" key="1">
    <citation type="submission" date="2015-07" db="EMBL/GenBank/DDBJ databases">
        <title>Fjat-14205 dsm 2895.</title>
        <authorList>
            <person name="Liu B."/>
            <person name="Wang J."/>
            <person name="Zhu Y."/>
            <person name="Liu G."/>
            <person name="Chen Q."/>
            <person name="Chen Z."/>
            <person name="Lan J."/>
            <person name="Che J."/>
            <person name="Ge C."/>
            <person name="Shi H."/>
            <person name="Pan Z."/>
            <person name="Liu X."/>
        </authorList>
    </citation>
    <scope>NUCLEOTIDE SEQUENCE [LARGE SCALE GENOMIC DNA]</scope>
    <source>
        <strain evidence="3 4">DSM 2895</strain>
    </source>
</reference>
<feature type="domain" description="PylC N-terminal" evidence="2">
    <location>
        <begin position="7"/>
        <end position="93"/>
    </location>
</feature>
<dbReference type="GO" id="GO:0005524">
    <property type="term" value="F:ATP binding"/>
    <property type="evidence" value="ECO:0007669"/>
    <property type="project" value="InterPro"/>
</dbReference>
<protein>
    <submittedName>
        <fullName evidence="3">Carbamoyl-phosphate synthase</fullName>
    </submittedName>
</protein>
<dbReference type="Proteomes" id="UP000037269">
    <property type="component" value="Unassembled WGS sequence"/>
</dbReference>
<dbReference type="STRING" id="47500.AF333_03040"/>
<evidence type="ECO:0000259" key="1">
    <source>
        <dbReference type="Pfam" id="PF02655"/>
    </source>
</evidence>
<dbReference type="GO" id="GO:0046872">
    <property type="term" value="F:metal ion binding"/>
    <property type="evidence" value="ECO:0007669"/>
    <property type="project" value="InterPro"/>
</dbReference>